<name>A0A0G7ZLK5_9MOLU</name>
<keyword evidence="2" id="KW-1185">Reference proteome</keyword>
<organism evidence="1 2">
    <name type="scientific">Candidatus Hepatoplasma crinochetorum</name>
    <dbReference type="NCBI Taxonomy" id="295596"/>
    <lineage>
        <taxon>Bacteria</taxon>
        <taxon>Bacillati</taxon>
        <taxon>Mycoplasmatota</taxon>
        <taxon>Mollicutes</taxon>
        <taxon>Candidatus Hepatoplasmataceae</taxon>
        <taxon>Candidatus Hepatoplasma</taxon>
    </lineage>
</organism>
<evidence type="ECO:0000313" key="2">
    <source>
        <dbReference type="Proteomes" id="UP000242141"/>
    </source>
</evidence>
<dbReference type="EMBL" id="CWGI01000001">
    <property type="protein sequence ID" value="CRX37030.1"/>
    <property type="molecule type" value="Genomic_DNA"/>
</dbReference>
<proteinExistence type="predicted"/>
<protein>
    <submittedName>
        <fullName evidence="1">Uncharacterized protein</fullName>
    </submittedName>
</protein>
<evidence type="ECO:0000313" key="1">
    <source>
        <dbReference type="EMBL" id="CRX37030.1"/>
    </source>
</evidence>
<reference evidence="2" key="1">
    <citation type="submission" date="2015-05" db="EMBL/GenBank/DDBJ databases">
        <authorList>
            <person name="Collingro A."/>
        </authorList>
    </citation>
    <scope>NUCLEOTIDE SEQUENCE [LARGE SCALE GENOMIC DNA]</scope>
    <source>
        <strain evidence="2">Ps</strain>
    </source>
</reference>
<dbReference type="Proteomes" id="UP000242141">
    <property type="component" value="Unassembled WGS sequence"/>
</dbReference>
<dbReference type="AlphaFoldDB" id="A0A0G7ZLK5"/>
<gene>
    <name evidence="1" type="ORF">HEPPS_02300</name>
</gene>
<sequence>MKEKFWTKRFIITLIILGLIFVSLILSLSFSFGKNVKNNSSQLTVHFANEEKVYSEKEVNKFLLKKDQEYFPKSNSNLSSFYNLGDGEDSDSSTDVYQYSTQSEEYAAIILKEFLQTSLTGADFLSEVDENTEILPGSILNPTEDDDWLTSEYINTPNYEYDIYYQLTDHFAKIKLFFDTTLPTSEDMYQYIEAFATKYYDMINIPGIIDFVTTEFPKNVWDVLNYYEDNNDQASYQQLLSFLNNTIEYQTEIAKSLFVYSYLWQKDPKDDFDYFLTEEMYFDRPMFIWSIEYDNISRSNQPTDEITVDNWNTIYPYDGTYANSDGTSTAFLDEINKSYQKSYLENNDQSLRGFEGIVSTSTANLYTSSSFTDFNQYYNYKYDVNDNDGIEQVSLITDSADKENQFGKLNIYKPDYFYSPEDETWKTTANGTVVKIKVDDTPDDGTDTVSQTNLTDLPSDIGKYTGYSYIYYPMFPFVFAENYHDDSQNVQQYFYQLKVIDNGDGTYSPYDETLDNQSTLLFDVLYEQYISNGNTLTYPLEDVVYYFVYSIYINQKDTLLSSAYTHWNNEGFYLVLQGDLKDQYGSLLPQEIQRDK</sequence>
<accession>A0A0G7ZLK5</accession>